<dbReference type="Pfam" id="PF17963">
    <property type="entry name" value="Big_9"/>
    <property type="match status" value="2"/>
</dbReference>
<feature type="domain" description="Dystroglycan-type cadherin-like" evidence="2">
    <location>
        <begin position="1223"/>
        <end position="1323"/>
    </location>
</feature>
<evidence type="ECO:0000256" key="1">
    <source>
        <dbReference type="SAM" id="MobiDB-lite"/>
    </source>
</evidence>
<dbReference type="InterPro" id="IPR046540">
    <property type="entry name" value="DMFA2_C"/>
</dbReference>
<dbReference type="InterPro" id="IPR010221">
    <property type="entry name" value="VCBS_dom"/>
</dbReference>
<dbReference type="SMART" id="SM00736">
    <property type="entry name" value="CADG"/>
    <property type="match status" value="4"/>
</dbReference>
<dbReference type="GO" id="GO:0016020">
    <property type="term" value="C:membrane"/>
    <property type="evidence" value="ECO:0007669"/>
    <property type="project" value="InterPro"/>
</dbReference>
<dbReference type="SUPFAM" id="SSF81296">
    <property type="entry name" value="E set domains"/>
    <property type="match status" value="1"/>
</dbReference>
<dbReference type="PANTHER" id="PTHR21559">
    <property type="entry name" value="DYSTROGLYCAN-RELATED"/>
    <property type="match status" value="1"/>
</dbReference>
<dbReference type="RefSeq" id="WP_183808298.1">
    <property type="nucleotide sequence ID" value="NZ_JACIEE010000016.1"/>
</dbReference>
<feature type="domain" description="Dystroglycan-type cadherin-like" evidence="2">
    <location>
        <begin position="1847"/>
        <end position="1947"/>
    </location>
</feature>
<feature type="domain" description="Dystroglycan-type cadherin-like" evidence="2">
    <location>
        <begin position="2076"/>
        <end position="2176"/>
    </location>
</feature>
<dbReference type="InterPro" id="IPR040853">
    <property type="entry name" value="RapA2_cadherin-like"/>
</dbReference>
<dbReference type="NCBIfam" id="TIGR01965">
    <property type="entry name" value="VCBS_repeat"/>
    <property type="match status" value="4"/>
</dbReference>
<feature type="region of interest" description="Disordered" evidence="1">
    <location>
        <begin position="647"/>
        <end position="670"/>
    </location>
</feature>
<dbReference type="InterPro" id="IPR015919">
    <property type="entry name" value="Cadherin-like_sf"/>
</dbReference>
<dbReference type="EMBL" id="JACIEE010000016">
    <property type="protein sequence ID" value="MBB3980143.1"/>
    <property type="molecule type" value="Genomic_DNA"/>
</dbReference>
<protein>
    <submittedName>
        <fullName evidence="3">VCBS repeat-containing protein</fullName>
    </submittedName>
</protein>
<comment type="caution">
    <text evidence="3">The sequence shown here is derived from an EMBL/GenBank/DDBJ whole genome shotgun (WGS) entry which is preliminary data.</text>
</comment>
<accession>A0A7W6DHW4</accession>
<gene>
    <name evidence="3" type="ORF">GGQ64_005395</name>
</gene>
<dbReference type="PANTHER" id="PTHR21559:SF21">
    <property type="entry name" value="DYSTROGLYCAN 1"/>
    <property type="match status" value="1"/>
</dbReference>
<evidence type="ECO:0000313" key="4">
    <source>
        <dbReference type="Proteomes" id="UP000574761"/>
    </source>
</evidence>
<keyword evidence="4" id="KW-1185">Reference proteome</keyword>
<name>A0A7W6DHW4_9HYPH</name>
<dbReference type="Pfam" id="PF13313">
    <property type="entry name" value="DUF4082"/>
    <property type="match status" value="3"/>
</dbReference>
<dbReference type="InterPro" id="IPR006644">
    <property type="entry name" value="Cadg"/>
</dbReference>
<dbReference type="InterPro" id="IPR014756">
    <property type="entry name" value="Ig_E-set"/>
</dbReference>
<dbReference type="GO" id="GO:0005509">
    <property type="term" value="F:calcium ion binding"/>
    <property type="evidence" value="ECO:0007669"/>
    <property type="project" value="InterPro"/>
</dbReference>
<dbReference type="Pfam" id="PF05345">
    <property type="entry name" value="He_PIG"/>
    <property type="match status" value="4"/>
</dbReference>
<proteinExistence type="predicted"/>
<sequence>MHRKANRWASRSFLLDSWAPWWFAALRKEKFRNAAYGDSHFQLAPAVQTTGRPVDGAAVDGPGKGTVPGKEDNEQGAVVRDVHADVNSVTQPSLIFTQSSLIDSLATIYEAGMRSGDKATRQLLADAWNFAHAGIRAAADDPLAPFLSRRPAQTVSGRDFTSMASRHGARGNVVILESAPSAQGTPHVAGSPSFFSFGMPFGVCGCGYFTSPTRILDLAHGGGLLDADGQLPGTRLDDGPDHVSSGEGTIGASFSDPLLDRDVSPLSGWNGTANWTETPVWHGSLPGGGEIGTGTSTSKGVGILSGSVTRPLTVPQRGETENLVTAAAVNNAIVLENQKQGNPESEWGIDGAGSSNIEGFATDISVDNGKTISFKIDTDSANYRIDIYRLGYYGGMGARKVATLQHTGLQNQPAPLRDAATGMVDAGNWAVSASWAVPEDAVSGVYIAKLVRQDGTLGENHIPFIVRDDSSTSDIVFQTADQTWQAYNGWGGANFYGGNGPATGQGAGRAYAVSYNRPIATRGGVGTFAGPQDYLFGAEYAGIYWLEQNGYDVSYMAGVDADRYGNLLLNHKMYLDVGHDEYWSGQQRANVEAARDAGVHLQFWSGNEVYWRTRWGNSLSSDAKPYRSLISYKETWSPSASIDPSNEWTGTFRDPRLSPPAVGGGNPENSLTGQLFKVDDVGNNLQSITVPYDDANLRFWRNTSVANLQPGQTATLTKNYLGYEWDEASDNGFDPAGLVKLSSTTVPVSTYLLDYGNTTGNGVSTHNLTLYRAPSGALVFGAGTVYWAWGLSDNHDLQSTPTDPRVQQAMVNLLADMGIQPGTLQSGLVQGVASTDQTAPTSSITAPATVAAGATVTITGTATDTGGGVVAGVEISTDNGQSWHPVAGDENWTYTWSPQTAGTYAILSRAVDDSINLETPSAGRTVTVSGQSYVSLFPGGATPAVVNTNDSAAVELGVRFQSSVAGTVSGIRFYKGSQDTGTHTGSLWSSTGTRLATLTFSNETASGWQTAYFSSPVTLTPGQTYTASYHTNAGRYSTTTNYFTSNVTNGPLTALGSGNGVYAYGTNSLFPTSTFSATNYWVDVMFNPSTSNNTVPTAVADTGDATEKGGVANGTGGVVASGNVLANDTDPDAGDTKAVTAVSFGATAGTLGTALNGAYGSLVLNAAGAYTYTVNETNAAVQALRQSTNTLTETFSYTMRDTAGATATANLTVTVHGANDAPVVTTQTANQNATVGTAFSLALPANTFTDIDTDDTLTYTATLASGAALPAWLAFNATTRTFSGTPAAADAGTLGIRVTSTDLGGLAASETFNIAVSTSSNNTVPTAVADTGDATEKGGVANGTGGVVASGNVLANDTDPDAGDTKTVTAFSFGATAGTLGTALNGTYGSLVLNAAGAYTYTVNETNAAVQALRQSTNTLTETFSYTMRDTAGATATANLTVTVHGANDAPVVTTQTANQNATVGTAFSLALPANTFTDIDTGDTLTYTATLASGAALPAWLAFNATTRTFSGTPTAADAGTLGIRVTSTDLGGLAASETFNIAVSTAPTTYSLFSASNTPAQTNLNDGQQLELGVKFQSNVAGDITAIKFYRSASDTGQNVVDLWTATGTKLATATFTNTSASGWQTVNFSAPVSIAANTTYIASYHTTGAYVATNNFYTSGVTNGPLTALSSAAGGGNGVYRYGGSATTGIFPNATYQAANYWADVVFRPTSSSNTVPTAVADTGDATEKGGVANGTGGSLASGNVLANDTDPDAGDTKAVTAVSFGATAGTLGTALNGTYGSLVLNAAGAYTYTVNETNAAVQALRQSTNTLTETFSYTMRDTAGATATANLTVTVHGANDAPVVTTQTANQNATVGTAFSLALPANTFTDIDTDDTLTYTATLASGAALPAWLAFNATTRTFSGTPAAADAGTLGIRVTSTDLGGLAASETFNIAVSTSSNNTVPTAVADTGDATEKGGVANGTGGVVASGNVLANDTDPDAGDTKTVTAFSFGATAGTLGTALNGTYGSLVLNAAGAYTYTVNETNAAVQALRQSTNTLTETFSYTMRDTAGATATANLTVTVHGANDAPVVTTRTANQNATVGTAFSLALPANTFTDIDTGDTLTYTATLASGAALPAWLAFNATTRTFSGTPTAADAGTLGIRVTSTDLGGLAASETFNIAVSTAPTTYSLFSASNTPAQTNLNDGQQLELGVKFQSNVAGDITAIKFYRSASDTGQNVVDLWTATGTKLATATFTNTSASGWQTVNFSAPVSIAANTTYIASYHTTGAYVATNKFFANPVTNGPLTAPSSLTAGGNGVYAYGGSASTGIFPTSTYDSANYSADVVFRPQLAA</sequence>
<dbReference type="Gene3D" id="2.60.40.10">
    <property type="entry name" value="Immunoglobulins"/>
    <property type="match status" value="4"/>
</dbReference>
<dbReference type="SUPFAM" id="SSF49313">
    <property type="entry name" value="Cadherin-like"/>
    <property type="match status" value="4"/>
</dbReference>
<evidence type="ECO:0000313" key="3">
    <source>
        <dbReference type="EMBL" id="MBB3980143.1"/>
    </source>
</evidence>
<reference evidence="3 4" key="1">
    <citation type="submission" date="2020-08" db="EMBL/GenBank/DDBJ databases">
        <title>Genomic Encyclopedia of Type Strains, Phase IV (KMG-IV): sequencing the most valuable type-strain genomes for metagenomic binning, comparative biology and taxonomic classification.</title>
        <authorList>
            <person name="Goeker M."/>
        </authorList>
    </citation>
    <scope>NUCLEOTIDE SEQUENCE [LARGE SCALE GENOMIC DNA]</scope>
    <source>
        <strain evidence="3 4">DSM 100211</strain>
    </source>
</reference>
<dbReference type="Gene3D" id="2.60.40.650">
    <property type="match status" value="1"/>
</dbReference>
<dbReference type="InterPro" id="IPR013783">
    <property type="entry name" value="Ig-like_fold"/>
</dbReference>
<dbReference type="Proteomes" id="UP000574761">
    <property type="component" value="Unassembled WGS sequence"/>
</dbReference>
<evidence type="ECO:0000259" key="2">
    <source>
        <dbReference type="SMART" id="SM00736"/>
    </source>
</evidence>
<dbReference type="Pfam" id="PF17803">
    <property type="entry name" value="Cadherin_4"/>
    <property type="match status" value="2"/>
</dbReference>
<dbReference type="InterPro" id="IPR025141">
    <property type="entry name" value="DUF4082"/>
</dbReference>
<feature type="domain" description="Dystroglycan-type cadherin-like" evidence="2">
    <location>
        <begin position="1452"/>
        <end position="1552"/>
    </location>
</feature>
<organism evidence="3 4">
    <name type="scientific">Mycoplana azooxidifex</name>
    <dbReference type="NCBI Taxonomy" id="1636188"/>
    <lineage>
        <taxon>Bacteria</taxon>
        <taxon>Pseudomonadati</taxon>
        <taxon>Pseudomonadota</taxon>
        <taxon>Alphaproteobacteria</taxon>
        <taxon>Hyphomicrobiales</taxon>
        <taxon>Rhizobiaceae</taxon>
        <taxon>Mycoplana</taxon>
    </lineage>
</organism>
<dbReference type="Pfam" id="PF20254">
    <property type="entry name" value="DMFA2_C"/>
    <property type="match status" value="1"/>
</dbReference>